<evidence type="ECO:0000313" key="2">
    <source>
        <dbReference type="Proteomes" id="UP000015545"/>
    </source>
</evidence>
<sequence>MLAQLLKTARRKWYDFWDYQIVRVWHQDSPGVRVYVSRNWLQRMIYSKEFSHVGERHLEQNQPAS</sequence>
<dbReference type="Proteomes" id="UP000015545">
    <property type="component" value="Segment"/>
</dbReference>
<name>S5VV86_9CAUD</name>
<proteinExistence type="predicted"/>
<dbReference type="EMBL" id="KF147891">
    <property type="protein sequence ID" value="AGS82047.1"/>
    <property type="molecule type" value="Genomic_DNA"/>
</dbReference>
<protein>
    <submittedName>
        <fullName evidence="1">Uncharacterized protein</fullName>
    </submittedName>
</protein>
<accession>S5VV86</accession>
<dbReference type="RefSeq" id="YP_008433494.1">
    <property type="nucleotide sequence ID" value="NC_022096.1"/>
</dbReference>
<evidence type="ECO:0000313" key="1">
    <source>
        <dbReference type="EMBL" id="AGS82047.1"/>
    </source>
</evidence>
<gene>
    <name evidence="1" type="ORF">PaBG_00163</name>
</gene>
<dbReference type="KEGG" id="vg:16574849"/>
<organism evidence="1 2">
    <name type="scientific">Pseudomonas phage PaBG</name>
    <dbReference type="NCBI Taxonomy" id="1335230"/>
    <lineage>
        <taxon>Viruses</taxon>
        <taxon>Duplodnaviria</taxon>
        <taxon>Heunggongvirae</taxon>
        <taxon>Uroviricota</taxon>
        <taxon>Caudoviricetes</taxon>
        <taxon>Baikalvirus</taxon>
        <taxon>Baikalvirus PaBG</taxon>
    </lineage>
</organism>
<reference evidence="1 2" key="1">
    <citation type="journal article" date="2014" name="Genome Announc.">
        <title>Complete Genome Sequence of the Novel Giant Pseudomonas Phage PaBG.</title>
        <authorList>
            <person name="Sykilinda N.N."/>
            <person name="Bondar A.A."/>
            <person name="Gorshkova A.S."/>
            <person name="Kurochkina L.P."/>
            <person name="Kulikov E.E."/>
            <person name="Shneider M.M."/>
            <person name="Kadykov V.A."/>
            <person name="Solovjeva N.V."/>
            <person name="Kabilov M.R."/>
            <person name="Mesyanzhinov V.V."/>
            <person name="Vlassov V.V."/>
            <person name="Drukker V.V."/>
            <person name="Miroshnikov K.A."/>
        </authorList>
    </citation>
    <scope>NUCLEOTIDE SEQUENCE [LARGE SCALE GENOMIC DNA]</scope>
</reference>
<keyword evidence="2" id="KW-1185">Reference proteome</keyword>